<feature type="compositionally biased region" description="Low complexity" evidence="1">
    <location>
        <begin position="68"/>
        <end position="82"/>
    </location>
</feature>
<evidence type="ECO:0000259" key="3">
    <source>
        <dbReference type="Pfam" id="PF09995"/>
    </source>
</evidence>
<dbReference type="PANTHER" id="PTHR37539">
    <property type="entry name" value="SECRETED PROTEIN-RELATED"/>
    <property type="match status" value="1"/>
</dbReference>
<dbReference type="PANTHER" id="PTHR37539:SF1">
    <property type="entry name" value="ER-BOUND OXYGENASE MPAB_MPAB'_RUBBER OXYGENASE CATALYTIC DOMAIN-CONTAINING PROTEIN"/>
    <property type="match status" value="1"/>
</dbReference>
<dbReference type="AlphaFoldDB" id="A0AAN7B890"/>
<keyword evidence="2" id="KW-0472">Membrane</keyword>
<dbReference type="Pfam" id="PF09995">
    <property type="entry name" value="MPAB_Lcp_cat"/>
    <property type="match status" value="1"/>
</dbReference>
<reference evidence="4" key="2">
    <citation type="submission" date="2023-05" db="EMBL/GenBank/DDBJ databases">
        <authorList>
            <consortium name="Lawrence Berkeley National Laboratory"/>
            <person name="Steindorff A."/>
            <person name="Hensen N."/>
            <person name="Bonometti L."/>
            <person name="Westerberg I."/>
            <person name="Brannstrom I.O."/>
            <person name="Guillou S."/>
            <person name="Cros-Aarteil S."/>
            <person name="Calhoun S."/>
            <person name="Haridas S."/>
            <person name="Kuo A."/>
            <person name="Mondo S."/>
            <person name="Pangilinan J."/>
            <person name="Riley R."/>
            <person name="Labutti K."/>
            <person name="Andreopoulos B."/>
            <person name="Lipzen A."/>
            <person name="Chen C."/>
            <person name="Yanf M."/>
            <person name="Daum C."/>
            <person name="Ng V."/>
            <person name="Clum A."/>
            <person name="Ohm R."/>
            <person name="Martin F."/>
            <person name="Silar P."/>
            <person name="Natvig D."/>
            <person name="Lalanne C."/>
            <person name="Gautier V."/>
            <person name="Ament-Velasquez S.L."/>
            <person name="Kruys A."/>
            <person name="Hutchinson M.I."/>
            <person name="Powell A.J."/>
            <person name="Barry K."/>
            <person name="Miller A.N."/>
            <person name="Grigoriev I.V."/>
            <person name="Debuchy R."/>
            <person name="Gladieux P."/>
            <person name="Thoren M.H."/>
            <person name="Johannesson H."/>
        </authorList>
    </citation>
    <scope>NUCLEOTIDE SEQUENCE</scope>
    <source>
        <strain evidence="4">PSN293</strain>
    </source>
</reference>
<gene>
    <name evidence="4" type="ORF">QBC37DRAFT_283763</name>
</gene>
<protein>
    <recommendedName>
        <fullName evidence="3">ER-bound oxygenase mpaB/mpaB'/Rubber oxygenase catalytic domain-containing protein</fullName>
    </recommendedName>
</protein>
<evidence type="ECO:0000256" key="1">
    <source>
        <dbReference type="SAM" id="MobiDB-lite"/>
    </source>
</evidence>
<keyword evidence="5" id="KW-1185">Reference proteome</keyword>
<comment type="caution">
    <text evidence="4">The sequence shown here is derived from an EMBL/GenBank/DDBJ whole genome shotgun (WGS) entry which is preliminary data.</text>
</comment>
<keyword evidence="2" id="KW-1133">Transmembrane helix</keyword>
<feature type="domain" description="ER-bound oxygenase mpaB/mpaB'/Rubber oxygenase catalytic" evidence="3">
    <location>
        <begin position="148"/>
        <end position="370"/>
    </location>
</feature>
<sequence length="518" mass="57796">MASTPKDGERCAAYGFKFTWTPDHLTPEQMRPYMFSYDVLATEALDVLDHADPDPVKGNISAAKQDRQAQTQGQDQQTSQSGNPDNNKPKSSHHKRDLFTLLQTHHHENETLSSLWSQIHTIPEWVDWAQIARGQLVFYRYALPFVISLTFQSLLGGMGSSRVSHTLSKTGGFSGKITRKRLLDTFQHVLDVTRDLDSIKPGPHNGKGFVSSVKVRLLHASVRRRILLLAKEDASYYNVESNGIPINDLDSMATIIAFSATVVFLGFPRQGIFLRRQEIQDYLALWRWVGYLMGTPVDEQHFSSPEKAKALMESLGLYEIDPSPTSAALANNIITGLQNQPPTFASRDFLQAQAHWLNGRELATALKIPKPGLYYFVLVGLQCALFMGFAYVRRAVPCLDERNICRMRRLLRKEAVMNQCRGVEASHGFKYLPRLGKDTVQVQDGPPSEEEEVRDLFGAAGGRKKKRRGFGEMDWSFGNDHDHGGGAAERFWLVVVLGVSAALGGVGLWLGRGLVVGV</sequence>
<reference evidence="4" key="1">
    <citation type="journal article" date="2023" name="Mol. Phylogenet. Evol.">
        <title>Genome-scale phylogeny and comparative genomics of the fungal order Sordariales.</title>
        <authorList>
            <person name="Hensen N."/>
            <person name="Bonometti L."/>
            <person name="Westerberg I."/>
            <person name="Brannstrom I.O."/>
            <person name="Guillou S."/>
            <person name="Cros-Aarteil S."/>
            <person name="Calhoun S."/>
            <person name="Haridas S."/>
            <person name="Kuo A."/>
            <person name="Mondo S."/>
            <person name="Pangilinan J."/>
            <person name="Riley R."/>
            <person name="LaButti K."/>
            <person name="Andreopoulos B."/>
            <person name="Lipzen A."/>
            <person name="Chen C."/>
            <person name="Yan M."/>
            <person name="Daum C."/>
            <person name="Ng V."/>
            <person name="Clum A."/>
            <person name="Steindorff A."/>
            <person name="Ohm R.A."/>
            <person name="Martin F."/>
            <person name="Silar P."/>
            <person name="Natvig D.O."/>
            <person name="Lalanne C."/>
            <person name="Gautier V."/>
            <person name="Ament-Velasquez S.L."/>
            <person name="Kruys A."/>
            <person name="Hutchinson M.I."/>
            <person name="Powell A.J."/>
            <person name="Barry K."/>
            <person name="Miller A.N."/>
            <person name="Grigoriev I.V."/>
            <person name="Debuchy R."/>
            <person name="Gladieux P."/>
            <person name="Hiltunen Thoren M."/>
            <person name="Johannesson H."/>
        </authorList>
    </citation>
    <scope>NUCLEOTIDE SEQUENCE</scope>
    <source>
        <strain evidence="4">PSN293</strain>
    </source>
</reference>
<dbReference type="InterPro" id="IPR037473">
    <property type="entry name" value="Lcp-like"/>
</dbReference>
<dbReference type="InterPro" id="IPR018713">
    <property type="entry name" value="MPAB/Lcp_cat_dom"/>
</dbReference>
<evidence type="ECO:0000313" key="5">
    <source>
        <dbReference type="Proteomes" id="UP001301769"/>
    </source>
</evidence>
<name>A0AAN7B890_9PEZI</name>
<evidence type="ECO:0000256" key="2">
    <source>
        <dbReference type="SAM" id="Phobius"/>
    </source>
</evidence>
<dbReference type="EMBL" id="MU858093">
    <property type="protein sequence ID" value="KAK4214493.1"/>
    <property type="molecule type" value="Genomic_DNA"/>
</dbReference>
<dbReference type="Proteomes" id="UP001301769">
    <property type="component" value="Unassembled WGS sequence"/>
</dbReference>
<keyword evidence="2" id="KW-0812">Transmembrane</keyword>
<evidence type="ECO:0000313" key="4">
    <source>
        <dbReference type="EMBL" id="KAK4214493.1"/>
    </source>
</evidence>
<proteinExistence type="predicted"/>
<feature type="transmembrane region" description="Helical" evidence="2">
    <location>
        <begin position="373"/>
        <end position="392"/>
    </location>
</feature>
<dbReference type="GO" id="GO:0016491">
    <property type="term" value="F:oxidoreductase activity"/>
    <property type="evidence" value="ECO:0007669"/>
    <property type="project" value="InterPro"/>
</dbReference>
<accession>A0AAN7B890</accession>
<organism evidence="4 5">
    <name type="scientific">Rhypophila decipiens</name>
    <dbReference type="NCBI Taxonomy" id="261697"/>
    <lineage>
        <taxon>Eukaryota</taxon>
        <taxon>Fungi</taxon>
        <taxon>Dikarya</taxon>
        <taxon>Ascomycota</taxon>
        <taxon>Pezizomycotina</taxon>
        <taxon>Sordariomycetes</taxon>
        <taxon>Sordariomycetidae</taxon>
        <taxon>Sordariales</taxon>
        <taxon>Naviculisporaceae</taxon>
        <taxon>Rhypophila</taxon>
    </lineage>
</organism>
<feature type="region of interest" description="Disordered" evidence="1">
    <location>
        <begin position="50"/>
        <end position="94"/>
    </location>
</feature>
<feature type="transmembrane region" description="Helical" evidence="2">
    <location>
        <begin position="491"/>
        <end position="510"/>
    </location>
</feature>